<dbReference type="Proteomes" id="UP000242287">
    <property type="component" value="Unassembled WGS sequence"/>
</dbReference>
<dbReference type="PANTHER" id="PTHR24171">
    <property type="entry name" value="ANKYRIN REPEAT DOMAIN-CONTAINING PROTEIN 39-RELATED"/>
    <property type="match status" value="1"/>
</dbReference>
<reference evidence="5 6" key="1">
    <citation type="submission" date="2014-02" db="EMBL/GenBank/DDBJ databases">
        <title>Transposable element dynamics among asymbiotic and ectomycorrhizal Amanita fungi.</title>
        <authorList>
            <consortium name="DOE Joint Genome Institute"/>
            <person name="Hess J."/>
            <person name="Skrede I."/>
            <person name="Wolfe B."/>
            <person name="LaButti K."/>
            <person name="Ohm R.A."/>
            <person name="Grigoriev I.V."/>
            <person name="Pringle A."/>
        </authorList>
    </citation>
    <scope>NUCLEOTIDE SEQUENCE [LARGE SCALE GENOMIC DNA]</scope>
    <source>
        <strain evidence="5 6">SKay4041</strain>
    </source>
</reference>
<evidence type="ECO:0000256" key="3">
    <source>
        <dbReference type="PROSITE-ProRule" id="PRU00023"/>
    </source>
</evidence>
<evidence type="ECO:0008006" key="7">
    <source>
        <dbReference type="Google" id="ProtNLM"/>
    </source>
</evidence>
<dbReference type="Gene3D" id="1.25.40.20">
    <property type="entry name" value="Ankyrin repeat-containing domain"/>
    <property type="match status" value="2"/>
</dbReference>
<evidence type="ECO:0000256" key="1">
    <source>
        <dbReference type="ARBA" id="ARBA00022737"/>
    </source>
</evidence>
<keyword evidence="6" id="KW-1185">Reference proteome</keyword>
<dbReference type="SMART" id="SM00248">
    <property type="entry name" value="ANK"/>
    <property type="match status" value="5"/>
</dbReference>
<feature type="compositionally biased region" description="Basic and acidic residues" evidence="4">
    <location>
        <begin position="748"/>
        <end position="757"/>
    </location>
</feature>
<feature type="repeat" description="ANK" evidence="3">
    <location>
        <begin position="133"/>
        <end position="165"/>
    </location>
</feature>
<protein>
    <recommendedName>
        <fullName evidence="7">Ankyrin</fullName>
    </recommendedName>
</protein>
<proteinExistence type="predicted"/>
<keyword evidence="1" id="KW-0677">Repeat</keyword>
<accession>A0A2A9NTG6</accession>
<dbReference type="OrthoDB" id="539213at2759"/>
<dbReference type="PANTHER" id="PTHR24171:SF9">
    <property type="entry name" value="ANKYRIN REPEAT DOMAIN-CONTAINING PROTEIN 39"/>
    <property type="match status" value="1"/>
</dbReference>
<evidence type="ECO:0000313" key="5">
    <source>
        <dbReference type="EMBL" id="PFH51066.1"/>
    </source>
</evidence>
<dbReference type="Pfam" id="PF12796">
    <property type="entry name" value="Ank_2"/>
    <property type="match status" value="1"/>
</dbReference>
<name>A0A2A9NTG6_9AGAR</name>
<evidence type="ECO:0000256" key="4">
    <source>
        <dbReference type="SAM" id="MobiDB-lite"/>
    </source>
</evidence>
<evidence type="ECO:0000313" key="6">
    <source>
        <dbReference type="Proteomes" id="UP000242287"/>
    </source>
</evidence>
<dbReference type="AlphaFoldDB" id="A0A2A9NTG6"/>
<feature type="region of interest" description="Disordered" evidence="4">
    <location>
        <begin position="745"/>
        <end position="766"/>
    </location>
</feature>
<gene>
    <name evidence="5" type="ORF">AMATHDRAFT_143442</name>
</gene>
<sequence>MITGLHSFENHGLHAAALAGSDIDVLRAIDAGADINALDSMGRVAIMCAVAGERWNEVDALNDASFMTKERLNAIEAMLRHSGISLYTLNAPQSSLQGVTPLGVAAWLNAVEIVRVLLEDSAGTVAVDGMDTHGATALMYAARDGRLEVVKLLLSHGARPDFRDINHRTSIQFALAHPHPQILWLCELILRRHRWRESQTSDRCRLFQQSESHLLELVRSSIVQPFSHPPAHHHHPETNATRHLPYPNLNSPPASTVFDQVSLTRATRIILSCIDSNDLPFLYSLLFAPPPSYDAPATRYPLSVPLLVNWLDEATGWSPLHYCASVDCPNVLILDALYCAGADVALVTRDEEATVLHVLAMLARLPDRECEDEEIYETRLGGLYDFTMHLIGDLRAPLAARNKNDETCIHIAAERGMSIELLKMFLECDSTGSVRELRNARGLTALEVAKPEFRVAFGKDVEKLRCVSSLSMRTIRQSESFSSLASYPAWRCSSYGMSQSDTASFVSEKASPVDGGACYEPLVSSCPQESPEELSIVTTHRSQLIDSTSALSRRILQVFRMRMEEVFKALDELVADVNKIKGLGEAVDRAAEEKAKALGIKRVLRRQKVLGSEDSQTTAVSLLSPESAYDIPIALDKKSKKGPRSLPKSPSLLSLLLPKPDCHIHGSSTPSLPILSHASWNGLFNTSSCIRLDQTKQECQALQEKIKEIEHGFASSGHSHHGKESRLRAWIRKVVVMVTTTMTPPRILEPRDDDKSSETNVTGKCDEANDPAIEAVLRTSKVVLDAASQDLQSMEQTLKAAEEYASLANQYISRAERVMNRALKRRQDMLLGAKTPGLLLSAPHVAEPSPSSNPRGPQPSRSAASSIVSLSMTANNNDEAAADNGDEDEDTRIIRRLLLRKIEAQVAGAWDEMDRVDSWLRVTKEVIRGVKRRAYLYL</sequence>
<evidence type="ECO:0000256" key="2">
    <source>
        <dbReference type="ARBA" id="ARBA00023043"/>
    </source>
</evidence>
<organism evidence="5 6">
    <name type="scientific">Amanita thiersii Skay4041</name>
    <dbReference type="NCBI Taxonomy" id="703135"/>
    <lineage>
        <taxon>Eukaryota</taxon>
        <taxon>Fungi</taxon>
        <taxon>Dikarya</taxon>
        <taxon>Basidiomycota</taxon>
        <taxon>Agaricomycotina</taxon>
        <taxon>Agaricomycetes</taxon>
        <taxon>Agaricomycetidae</taxon>
        <taxon>Agaricales</taxon>
        <taxon>Pluteineae</taxon>
        <taxon>Amanitaceae</taxon>
        <taxon>Amanita</taxon>
    </lineage>
</organism>
<keyword evidence="2 3" id="KW-0040">ANK repeat</keyword>
<dbReference type="InterPro" id="IPR036770">
    <property type="entry name" value="Ankyrin_rpt-contain_sf"/>
</dbReference>
<dbReference type="PROSITE" id="PS50297">
    <property type="entry name" value="ANK_REP_REGION"/>
    <property type="match status" value="1"/>
</dbReference>
<feature type="repeat" description="ANK" evidence="3">
    <location>
        <begin position="97"/>
        <end position="129"/>
    </location>
</feature>
<feature type="region of interest" description="Disordered" evidence="4">
    <location>
        <begin position="841"/>
        <end position="866"/>
    </location>
</feature>
<dbReference type="PROSITE" id="PS50088">
    <property type="entry name" value="ANK_REPEAT"/>
    <property type="match status" value="2"/>
</dbReference>
<dbReference type="InterPro" id="IPR002110">
    <property type="entry name" value="Ankyrin_rpt"/>
</dbReference>
<dbReference type="EMBL" id="KZ301992">
    <property type="protein sequence ID" value="PFH51066.1"/>
    <property type="molecule type" value="Genomic_DNA"/>
</dbReference>
<dbReference type="STRING" id="703135.A0A2A9NTG6"/>
<dbReference type="SUPFAM" id="SSF48403">
    <property type="entry name" value="Ankyrin repeat"/>
    <property type="match status" value="1"/>
</dbReference>